<evidence type="ECO:0000313" key="7">
    <source>
        <dbReference type="Proteomes" id="UP000236893"/>
    </source>
</evidence>
<dbReference type="InterPro" id="IPR036249">
    <property type="entry name" value="Thioredoxin-like_sf"/>
</dbReference>
<dbReference type="PROSITE" id="PS51352">
    <property type="entry name" value="THIOREDOXIN_2"/>
    <property type="match status" value="1"/>
</dbReference>
<dbReference type="GO" id="GO:0016209">
    <property type="term" value="F:antioxidant activity"/>
    <property type="evidence" value="ECO:0007669"/>
    <property type="project" value="InterPro"/>
</dbReference>
<evidence type="ECO:0000313" key="6">
    <source>
        <dbReference type="EMBL" id="POY35934.1"/>
    </source>
</evidence>
<dbReference type="Gene3D" id="3.40.30.10">
    <property type="entry name" value="Glutaredoxin"/>
    <property type="match status" value="1"/>
</dbReference>
<evidence type="ECO:0000256" key="1">
    <source>
        <dbReference type="ARBA" id="ARBA00004196"/>
    </source>
</evidence>
<dbReference type="Pfam" id="PF00578">
    <property type="entry name" value="AhpC-TSA"/>
    <property type="match status" value="1"/>
</dbReference>
<gene>
    <name evidence="6" type="ORF">C3K47_12030</name>
</gene>
<keyword evidence="2" id="KW-0201">Cytochrome c-type biogenesis</keyword>
<comment type="caution">
    <text evidence="6">The sequence shown here is derived from an EMBL/GenBank/DDBJ whole genome shotgun (WGS) entry which is preliminary data.</text>
</comment>
<proteinExistence type="predicted"/>
<dbReference type="GO" id="GO:0030313">
    <property type="term" value="C:cell envelope"/>
    <property type="evidence" value="ECO:0007669"/>
    <property type="project" value="UniProtKB-SubCell"/>
</dbReference>
<dbReference type="SUPFAM" id="SSF52833">
    <property type="entry name" value="Thioredoxin-like"/>
    <property type="match status" value="1"/>
</dbReference>
<dbReference type="GO" id="GO:0016491">
    <property type="term" value="F:oxidoreductase activity"/>
    <property type="evidence" value="ECO:0007669"/>
    <property type="project" value="InterPro"/>
</dbReference>
<dbReference type="OrthoDB" id="1095575at2"/>
<organism evidence="6 7">
    <name type="scientific">Solitalea longa</name>
    <dbReference type="NCBI Taxonomy" id="2079460"/>
    <lineage>
        <taxon>Bacteria</taxon>
        <taxon>Pseudomonadati</taxon>
        <taxon>Bacteroidota</taxon>
        <taxon>Sphingobacteriia</taxon>
        <taxon>Sphingobacteriales</taxon>
        <taxon>Sphingobacteriaceae</taxon>
        <taxon>Solitalea</taxon>
    </lineage>
</organism>
<keyword evidence="4" id="KW-0676">Redox-active center</keyword>
<comment type="subcellular location">
    <subcellularLocation>
        <location evidence="1">Cell envelope</location>
    </subcellularLocation>
</comment>
<dbReference type="InterPro" id="IPR013766">
    <property type="entry name" value="Thioredoxin_domain"/>
</dbReference>
<dbReference type="EMBL" id="PQVF01000008">
    <property type="protein sequence ID" value="POY35934.1"/>
    <property type="molecule type" value="Genomic_DNA"/>
</dbReference>
<keyword evidence="7" id="KW-1185">Reference proteome</keyword>
<dbReference type="PANTHER" id="PTHR42852">
    <property type="entry name" value="THIOL:DISULFIDE INTERCHANGE PROTEIN DSBE"/>
    <property type="match status" value="1"/>
</dbReference>
<evidence type="ECO:0000256" key="2">
    <source>
        <dbReference type="ARBA" id="ARBA00022748"/>
    </source>
</evidence>
<sequence length="442" mass="51471">MKKHVVIFTALLATGLHLQAKTLTEIKGISKKTKQTTLSLYRVVTGHMEEIASITPKANGEFTFSFEPEYKGYYVIGTEHPGRTKDKFKFYVKGNEQINLELNDSTYVLTGQNTKENQLLEQWHKLIYKVDKEANNIKTDSFKFFTDLENTASQAQNWCADKKTGNADFDQLMHETVKYDLAFISNLYLNTQRYAPQDFNSYLKNLKPDEYLNKSLYNFPYGERLLQFLVMFKLHGSKEINFDKCLQAVPDDTIKGEYVLTRIPRAIKSYYDYSEWFEKYQQYFLTAEQKSRAKSILDHVAALQPGKKAINFSYPDANGKMVSLSDYKDKVVLVHVWGDHFQMEKEFSYLKQLQEEFKEKDLVVIGVSADWNSKDQWEKCMTKLNLNGIQLFGKYEIWEKYMIKGNNVFSTFMLFDKKGNIVSVNAPLASDPMLKEMIMKQL</sequence>
<keyword evidence="3" id="KW-1015">Disulfide bond</keyword>
<evidence type="ECO:0000259" key="5">
    <source>
        <dbReference type="PROSITE" id="PS51352"/>
    </source>
</evidence>
<feature type="domain" description="Thioredoxin" evidence="5">
    <location>
        <begin position="303"/>
        <end position="442"/>
    </location>
</feature>
<dbReference type="CDD" id="cd02966">
    <property type="entry name" value="TlpA_like_family"/>
    <property type="match status" value="1"/>
</dbReference>
<dbReference type="Proteomes" id="UP000236893">
    <property type="component" value="Unassembled WGS sequence"/>
</dbReference>
<dbReference type="RefSeq" id="WP_103789396.1">
    <property type="nucleotide sequence ID" value="NZ_PQVF01000008.1"/>
</dbReference>
<name>A0A2S5A066_9SPHI</name>
<reference evidence="6 7" key="1">
    <citation type="submission" date="2018-01" db="EMBL/GenBank/DDBJ databases">
        <authorList>
            <person name="Gaut B.S."/>
            <person name="Morton B.R."/>
            <person name="Clegg M.T."/>
            <person name="Duvall M.R."/>
        </authorList>
    </citation>
    <scope>NUCLEOTIDE SEQUENCE [LARGE SCALE GENOMIC DNA]</scope>
    <source>
        <strain evidence="6 7">HR-AV</strain>
    </source>
</reference>
<dbReference type="AlphaFoldDB" id="A0A2S5A066"/>
<dbReference type="InterPro" id="IPR050553">
    <property type="entry name" value="Thioredoxin_ResA/DsbE_sf"/>
</dbReference>
<dbReference type="GO" id="GO:0017004">
    <property type="term" value="P:cytochrome complex assembly"/>
    <property type="evidence" value="ECO:0007669"/>
    <property type="project" value="UniProtKB-KW"/>
</dbReference>
<dbReference type="PANTHER" id="PTHR42852:SF6">
    <property type="entry name" value="THIOL:DISULFIDE INTERCHANGE PROTEIN DSBE"/>
    <property type="match status" value="1"/>
</dbReference>
<protein>
    <recommendedName>
        <fullName evidence="5">Thioredoxin domain-containing protein</fullName>
    </recommendedName>
</protein>
<evidence type="ECO:0000256" key="3">
    <source>
        <dbReference type="ARBA" id="ARBA00023157"/>
    </source>
</evidence>
<evidence type="ECO:0000256" key="4">
    <source>
        <dbReference type="ARBA" id="ARBA00023284"/>
    </source>
</evidence>
<accession>A0A2S5A066</accession>
<dbReference type="InterPro" id="IPR000866">
    <property type="entry name" value="AhpC/TSA"/>
</dbReference>